<dbReference type="Proteomes" id="UP000019491">
    <property type="component" value="Unassembled WGS sequence"/>
</dbReference>
<protein>
    <submittedName>
        <fullName evidence="1">Uncharacterized protein</fullName>
    </submittedName>
</protein>
<comment type="caution">
    <text evidence="1">The sequence shown here is derived from an EMBL/GenBank/DDBJ whole genome shotgun (WGS) entry which is preliminary data.</text>
</comment>
<keyword evidence="2" id="KW-1185">Reference proteome</keyword>
<evidence type="ECO:0000313" key="2">
    <source>
        <dbReference type="Proteomes" id="UP000019491"/>
    </source>
</evidence>
<reference evidence="1 2" key="1">
    <citation type="submission" date="2014-02" db="EMBL/GenBank/DDBJ databases">
        <title>Whole genome shotgun sequence of Rhodococcus wratislaviensis NBRC 100605.</title>
        <authorList>
            <person name="Hosoyama A."/>
            <person name="Tsuchikane K."/>
            <person name="Yoshida I."/>
            <person name="Ohji S."/>
            <person name="Ichikawa N."/>
            <person name="Yamazoe A."/>
            <person name="Fujita N."/>
        </authorList>
    </citation>
    <scope>NUCLEOTIDE SEQUENCE [LARGE SCALE GENOMIC DNA]</scope>
    <source>
        <strain evidence="1 2">NBRC 100605</strain>
    </source>
</reference>
<proteinExistence type="predicted"/>
<organism evidence="1 2">
    <name type="scientific">Rhodococcus wratislaviensis NBRC 100605</name>
    <dbReference type="NCBI Taxonomy" id="1219028"/>
    <lineage>
        <taxon>Bacteria</taxon>
        <taxon>Bacillati</taxon>
        <taxon>Actinomycetota</taxon>
        <taxon>Actinomycetes</taxon>
        <taxon>Mycobacteriales</taxon>
        <taxon>Nocardiaceae</taxon>
        <taxon>Rhodococcus</taxon>
    </lineage>
</organism>
<gene>
    <name evidence="1" type="ORF">RW1_035_00810</name>
</gene>
<dbReference type="EMBL" id="BAWF01000035">
    <property type="protein sequence ID" value="GAF46936.1"/>
    <property type="molecule type" value="Genomic_DNA"/>
</dbReference>
<name>X0Q7Y2_RHOWR</name>
<sequence length="68" mass="7574">MLVSYQNLQVGISFENLDECPVLLRMESLEKPESPYGRRATFLGGGCLRCGLATKLTAIDCVTLSDYW</sequence>
<accession>X0Q7Y2</accession>
<dbReference type="AlphaFoldDB" id="X0Q7Y2"/>
<evidence type="ECO:0000313" key="1">
    <source>
        <dbReference type="EMBL" id="GAF46936.1"/>
    </source>
</evidence>